<dbReference type="Gene3D" id="3.40.1580.10">
    <property type="entry name" value="SMI1/KNR4-like"/>
    <property type="match status" value="1"/>
</dbReference>
<dbReference type="Proteomes" id="UP001501565">
    <property type="component" value="Unassembled WGS sequence"/>
</dbReference>
<evidence type="ECO:0000313" key="2">
    <source>
        <dbReference type="EMBL" id="GAA3936922.1"/>
    </source>
</evidence>
<proteinExistence type="predicted"/>
<gene>
    <name evidence="2" type="ORF">GCM10022277_36630</name>
</gene>
<evidence type="ECO:0000313" key="3">
    <source>
        <dbReference type="Proteomes" id="UP001501565"/>
    </source>
</evidence>
<feature type="domain" description="Knr4/Smi1-like" evidence="1">
    <location>
        <begin position="44"/>
        <end position="197"/>
    </location>
</feature>
<dbReference type="SUPFAM" id="SSF160631">
    <property type="entry name" value="SMI1/KNR4-like"/>
    <property type="match status" value="1"/>
</dbReference>
<dbReference type="EMBL" id="BAABBN010000012">
    <property type="protein sequence ID" value="GAA3936922.1"/>
    <property type="molecule type" value="Genomic_DNA"/>
</dbReference>
<protein>
    <recommendedName>
        <fullName evidence="1">Knr4/Smi1-like domain-containing protein</fullName>
    </recommendedName>
</protein>
<sequence>MASTSLLGLYSLLITNQNGLLCITSNGCDLLKDMPDIAHIHWRPLDHELNMDAIHSVEQTLGIVFPTYYLDFIRACGGFDAGRDFIYPSAMGNEFRRVLIEFNHQGRLWQQHLETLLSPDEPGFISDISEMQYFLEGEMPSDDKLIKLVPITVDNGNMFICLDFRESATEPSIAFVNVADELAVHPIATSFMALLKMLTFDKN</sequence>
<dbReference type="InterPro" id="IPR037883">
    <property type="entry name" value="Knr4/Smi1-like_sf"/>
</dbReference>
<keyword evidence="3" id="KW-1185">Reference proteome</keyword>
<dbReference type="Pfam" id="PF09346">
    <property type="entry name" value="SMI1_KNR4"/>
    <property type="match status" value="1"/>
</dbReference>
<name>A0ABP7N4I2_9GAMM</name>
<comment type="caution">
    <text evidence="2">The sequence shown here is derived from an EMBL/GenBank/DDBJ whole genome shotgun (WGS) entry which is preliminary data.</text>
</comment>
<dbReference type="InterPro" id="IPR018958">
    <property type="entry name" value="Knr4/Smi1-like_dom"/>
</dbReference>
<accession>A0ABP7N4I2</accession>
<organism evidence="2 3">
    <name type="scientific">Litoribacillus peritrichatus</name>
    <dbReference type="NCBI Taxonomy" id="718191"/>
    <lineage>
        <taxon>Bacteria</taxon>
        <taxon>Pseudomonadati</taxon>
        <taxon>Pseudomonadota</taxon>
        <taxon>Gammaproteobacteria</taxon>
        <taxon>Oceanospirillales</taxon>
        <taxon>Oceanospirillaceae</taxon>
        <taxon>Litoribacillus</taxon>
    </lineage>
</organism>
<reference evidence="3" key="1">
    <citation type="journal article" date="2019" name="Int. J. Syst. Evol. Microbiol.">
        <title>The Global Catalogue of Microorganisms (GCM) 10K type strain sequencing project: providing services to taxonomists for standard genome sequencing and annotation.</title>
        <authorList>
            <consortium name="The Broad Institute Genomics Platform"/>
            <consortium name="The Broad Institute Genome Sequencing Center for Infectious Disease"/>
            <person name="Wu L."/>
            <person name="Ma J."/>
        </authorList>
    </citation>
    <scope>NUCLEOTIDE SEQUENCE [LARGE SCALE GENOMIC DNA]</scope>
    <source>
        <strain evidence="3">JCM 17551</strain>
    </source>
</reference>
<dbReference type="SMART" id="SM00860">
    <property type="entry name" value="SMI1_KNR4"/>
    <property type="match status" value="1"/>
</dbReference>
<evidence type="ECO:0000259" key="1">
    <source>
        <dbReference type="SMART" id="SM00860"/>
    </source>
</evidence>